<keyword evidence="3" id="KW-0378">Hydrolase</keyword>
<dbReference type="PROSITE" id="PS00383">
    <property type="entry name" value="TYR_PHOSPHATASE_1"/>
    <property type="match status" value="1"/>
</dbReference>
<dbReference type="PANTHER" id="PTHR46198">
    <property type="entry name" value="PROTEIN-TYROSINE-PHOSPHATASE"/>
    <property type="match status" value="1"/>
</dbReference>
<dbReference type="InterPro" id="IPR016130">
    <property type="entry name" value="Tyr_Pase_AS"/>
</dbReference>
<evidence type="ECO:0000256" key="7">
    <source>
        <dbReference type="SAM" id="MobiDB-lite"/>
    </source>
</evidence>
<evidence type="ECO:0000259" key="8">
    <source>
        <dbReference type="PROSITE" id="PS50055"/>
    </source>
</evidence>
<dbReference type="SUPFAM" id="SSF52799">
    <property type="entry name" value="(Phosphotyrosine protein) phosphatases II"/>
    <property type="match status" value="1"/>
</dbReference>
<dbReference type="Pfam" id="PF00102">
    <property type="entry name" value="Y_phosphatase"/>
    <property type="match status" value="1"/>
</dbReference>
<dbReference type="EMBL" id="CADEPI010000256">
    <property type="protein sequence ID" value="CAB3382057.1"/>
    <property type="molecule type" value="Genomic_DNA"/>
</dbReference>
<comment type="caution">
    <text evidence="10">The sequence shown here is derived from an EMBL/GenBank/DDBJ whole genome shotgun (WGS) entry which is preliminary data.</text>
</comment>
<dbReference type="GO" id="GO:0030054">
    <property type="term" value="C:cell junction"/>
    <property type="evidence" value="ECO:0007669"/>
    <property type="project" value="TreeGrafter"/>
</dbReference>
<dbReference type="PRINTS" id="PR01778">
    <property type="entry name" value="KIMPTPASE"/>
</dbReference>
<feature type="binding site" evidence="6">
    <location>
        <position position="389"/>
    </location>
    <ligand>
        <name>substrate</name>
    </ligand>
</feature>
<feature type="binding site" evidence="6">
    <location>
        <begin position="345"/>
        <end position="351"/>
    </location>
    <ligand>
        <name>substrate</name>
    </ligand>
</feature>
<dbReference type="CDD" id="cd14547">
    <property type="entry name" value="PTPc-KIM"/>
    <property type="match status" value="1"/>
</dbReference>
<name>A0A8S1DN85_9INSE</name>
<keyword evidence="2" id="KW-0597">Phosphoprotein</keyword>
<sequence>MNESAQDSFPATLGSFRVRRRTRAPARFLGPATAGWHASPSRQHSAVVVGAAAAMAGSAVVTGRQLAWPPEAHMLPSKERPSSCPDSPLAPAPRPSRARGLLERRGSSASLTIDLHPAQSSAPPPQSALLASASCRLTRARLRGCLSDVRALHAQFWEIPSNIPERPGLAGSGPKNRYRCVLPNEHSRVRLLHEPDPLAAYINANYVRGNAGEARAFVATQGPLPHTLHDFWTMVLQETASALVMITKLREKGRTKCEKYLPDHQQPRMEVADIQVRWLGSEQHRGFLVTQLEVRRGSQRLRLPHFWFTDWPDHKAPEDAAPLVAMAELAEESRMRGRGPAVVHCSAGIGRTGCFIAVALGMQQLRVEHAVDVLAIVCAMRQDRGGMVQTGEQYEFIHRALALFERSLPPEDA</sequence>
<dbReference type="PROSITE" id="PS50056">
    <property type="entry name" value="TYR_PHOSPHATASE_2"/>
    <property type="match status" value="1"/>
</dbReference>
<dbReference type="InterPro" id="IPR000387">
    <property type="entry name" value="Tyr_Pase_dom"/>
</dbReference>
<dbReference type="GO" id="GO:0048666">
    <property type="term" value="P:neuron development"/>
    <property type="evidence" value="ECO:0007669"/>
    <property type="project" value="UniProtKB-ARBA"/>
</dbReference>
<dbReference type="PROSITE" id="PS50055">
    <property type="entry name" value="TYR_PHOSPHATASE_PTP"/>
    <property type="match status" value="1"/>
</dbReference>
<feature type="domain" description="Tyrosine-protein phosphatase" evidence="8">
    <location>
        <begin position="175"/>
        <end position="404"/>
    </location>
</feature>
<dbReference type="InterPro" id="IPR000242">
    <property type="entry name" value="PTP_cat"/>
</dbReference>
<dbReference type="Gene3D" id="3.90.190.10">
    <property type="entry name" value="Protein tyrosine phosphatase superfamily"/>
    <property type="match status" value="1"/>
</dbReference>
<feature type="domain" description="Tyrosine specific protein phosphatases" evidence="9">
    <location>
        <begin position="321"/>
        <end position="395"/>
    </location>
</feature>
<evidence type="ECO:0000256" key="1">
    <source>
        <dbReference type="ARBA" id="ARBA00013064"/>
    </source>
</evidence>
<dbReference type="OrthoDB" id="9993594at2759"/>
<feature type="region of interest" description="Disordered" evidence="7">
    <location>
        <begin position="74"/>
        <end position="105"/>
    </location>
</feature>
<dbReference type="GO" id="GO:0007165">
    <property type="term" value="P:signal transduction"/>
    <property type="evidence" value="ECO:0007669"/>
    <property type="project" value="TreeGrafter"/>
</dbReference>
<organism evidence="10 11">
    <name type="scientific">Cloeon dipterum</name>
    <dbReference type="NCBI Taxonomy" id="197152"/>
    <lineage>
        <taxon>Eukaryota</taxon>
        <taxon>Metazoa</taxon>
        <taxon>Ecdysozoa</taxon>
        <taxon>Arthropoda</taxon>
        <taxon>Hexapoda</taxon>
        <taxon>Insecta</taxon>
        <taxon>Pterygota</taxon>
        <taxon>Palaeoptera</taxon>
        <taxon>Ephemeroptera</taxon>
        <taxon>Pisciforma</taxon>
        <taxon>Baetidae</taxon>
        <taxon>Cloeon</taxon>
    </lineage>
</organism>
<dbReference type="SMART" id="SM00404">
    <property type="entry name" value="PTPc_motif"/>
    <property type="match status" value="1"/>
</dbReference>
<dbReference type="PANTHER" id="PTHR46198:SF4">
    <property type="entry name" value="PROTEIN-TYROSINE-PHOSPHATASE"/>
    <property type="match status" value="1"/>
</dbReference>
<dbReference type="GO" id="GO:0005886">
    <property type="term" value="C:plasma membrane"/>
    <property type="evidence" value="ECO:0007669"/>
    <property type="project" value="TreeGrafter"/>
</dbReference>
<dbReference type="InterPro" id="IPR003595">
    <property type="entry name" value="Tyr_Pase_cat"/>
</dbReference>
<feature type="binding site" evidence="6">
    <location>
        <position position="313"/>
    </location>
    <ligand>
        <name>substrate</name>
    </ligand>
</feature>
<gene>
    <name evidence="10" type="ORF">CLODIP_2_CD13192</name>
</gene>
<evidence type="ECO:0000313" key="11">
    <source>
        <dbReference type="Proteomes" id="UP000494165"/>
    </source>
</evidence>
<protein>
    <recommendedName>
        <fullName evidence="1">protein-tyrosine-phosphatase</fullName>
        <ecNumber evidence="1">3.1.3.48</ecNumber>
    </recommendedName>
</protein>
<accession>A0A8S1DN85</accession>
<proteinExistence type="predicted"/>
<dbReference type="InterPro" id="IPR029021">
    <property type="entry name" value="Prot-tyrosine_phosphatase-like"/>
</dbReference>
<evidence type="ECO:0000256" key="6">
    <source>
        <dbReference type="PIRSR" id="PIRSR608356-51"/>
    </source>
</evidence>
<dbReference type="PRINTS" id="PR00700">
    <property type="entry name" value="PRTYPHPHTASE"/>
</dbReference>
<evidence type="ECO:0000259" key="9">
    <source>
        <dbReference type="PROSITE" id="PS50056"/>
    </source>
</evidence>
<dbReference type="EC" id="3.1.3.48" evidence="1"/>
<evidence type="ECO:0000256" key="5">
    <source>
        <dbReference type="PIRSR" id="PIRSR608356-50"/>
    </source>
</evidence>
<dbReference type="GO" id="GO:0004725">
    <property type="term" value="F:protein tyrosine phosphatase activity"/>
    <property type="evidence" value="ECO:0007669"/>
    <property type="project" value="UniProtKB-EC"/>
</dbReference>
<evidence type="ECO:0000256" key="3">
    <source>
        <dbReference type="ARBA" id="ARBA00022801"/>
    </source>
</evidence>
<dbReference type="AlphaFoldDB" id="A0A8S1DN85"/>
<dbReference type="GO" id="GO:0019901">
    <property type="term" value="F:protein kinase binding"/>
    <property type="evidence" value="ECO:0007669"/>
    <property type="project" value="TreeGrafter"/>
</dbReference>
<evidence type="ECO:0000313" key="10">
    <source>
        <dbReference type="EMBL" id="CAB3382057.1"/>
    </source>
</evidence>
<keyword evidence="11" id="KW-1185">Reference proteome</keyword>
<dbReference type="Proteomes" id="UP000494165">
    <property type="component" value="Unassembled WGS sequence"/>
</dbReference>
<evidence type="ECO:0000256" key="4">
    <source>
        <dbReference type="ARBA" id="ARBA00022912"/>
    </source>
</evidence>
<keyword evidence="4" id="KW-0904">Protein phosphatase</keyword>
<dbReference type="GO" id="GO:0005829">
    <property type="term" value="C:cytosol"/>
    <property type="evidence" value="ECO:0007669"/>
    <property type="project" value="TreeGrafter"/>
</dbReference>
<dbReference type="SMART" id="SM00194">
    <property type="entry name" value="PTPc"/>
    <property type="match status" value="1"/>
</dbReference>
<feature type="active site" description="Phosphocysteine intermediate" evidence="5">
    <location>
        <position position="345"/>
    </location>
</feature>
<reference evidence="10 11" key="1">
    <citation type="submission" date="2020-04" db="EMBL/GenBank/DDBJ databases">
        <authorList>
            <person name="Alioto T."/>
            <person name="Alioto T."/>
            <person name="Gomez Garrido J."/>
        </authorList>
    </citation>
    <scope>NUCLEOTIDE SEQUENCE [LARGE SCALE GENOMIC DNA]</scope>
</reference>
<evidence type="ECO:0000256" key="2">
    <source>
        <dbReference type="ARBA" id="ARBA00022553"/>
    </source>
</evidence>
<dbReference type="InterPro" id="IPR008356">
    <property type="entry name" value="Tyr_Pase_KIM-con"/>
</dbReference>